<reference evidence="8" key="1">
    <citation type="submission" date="2023-04" db="EMBL/GenBank/DDBJ databases">
        <title>Black Yeasts Isolated from many extreme environments.</title>
        <authorList>
            <person name="Coleine C."/>
            <person name="Stajich J.E."/>
            <person name="Selbmann L."/>
        </authorList>
    </citation>
    <scope>NUCLEOTIDE SEQUENCE</scope>
    <source>
        <strain evidence="8">CCFEE 5312</strain>
    </source>
</reference>
<dbReference type="AlphaFoldDB" id="A0AAJ0DEA5"/>
<dbReference type="SUPFAM" id="SSF103473">
    <property type="entry name" value="MFS general substrate transporter"/>
    <property type="match status" value="1"/>
</dbReference>
<feature type="region of interest" description="Disordered" evidence="5">
    <location>
        <begin position="1"/>
        <end position="33"/>
    </location>
</feature>
<dbReference type="Pfam" id="PF07690">
    <property type="entry name" value="MFS_1"/>
    <property type="match status" value="1"/>
</dbReference>
<dbReference type="PROSITE" id="PS50850">
    <property type="entry name" value="MFS"/>
    <property type="match status" value="1"/>
</dbReference>
<dbReference type="EMBL" id="JAWDJX010000022">
    <property type="protein sequence ID" value="KAK3052207.1"/>
    <property type="molecule type" value="Genomic_DNA"/>
</dbReference>
<gene>
    <name evidence="8" type="ORF">LTR09_006799</name>
</gene>
<feature type="transmembrane region" description="Helical" evidence="6">
    <location>
        <begin position="243"/>
        <end position="262"/>
    </location>
</feature>
<evidence type="ECO:0000313" key="9">
    <source>
        <dbReference type="Proteomes" id="UP001271007"/>
    </source>
</evidence>
<proteinExistence type="predicted"/>
<feature type="transmembrane region" description="Helical" evidence="6">
    <location>
        <begin position="326"/>
        <end position="348"/>
    </location>
</feature>
<feature type="transmembrane region" description="Helical" evidence="6">
    <location>
        <begin position="354"/>
        <end position="378"/>
    </location>
</feature>
<evidence type="ECO:0000256" key="5">
    <source>
        <dbReference type="SAM" id="MobiDB-lite"/>
    </source>
</evidence>
<feature type="domain" description="Major facilitator superfamily (MFS) profile" evidence="7">
    <location>
        <begin position="43"/>
        <end position="516"/>
    </location>
</feature>
<feature type="transmembrane region" description="Helical" evidence="6">
    <location>
        <begin position="399"/>
        <end position="417"/>
    </location>
</feature>
<keyword evidence="4 6" id="KW-0472">Membrane</keyword>
<feature type="transmembrane region" description="Helical" evidence="6">
    <location>
        <begin position="457"/>
        <end position="480"/>
    </location>
</feature>
<feature type="transmembrane region" description="Helical" evidence="6">
    <location>
        <begin position="492"/>
        <end position="514"/>
    </location>
</feature>
<name>A0AAJ0DEA5_9PEZI</name>
<comment type="caution">
    <text evidence="8">The sequence shown here is derived from an EMBL/GenBank/DDBJ whole genome shotgun (WGS) entry which is preliminary data.</text>
</comment>
<dbReference type="Proteomes" id="UP001271007">
    <property type="component" value="Unassembled WGS sequence"/>
</dbReference>
<dbReference type="InterPro" id="IPR020846">
    <property type="entry name" value="MFS_dom"/>
</dbReference>
<dbReference type="GO" id="GO:0016020">
    <property type="term" value="C:membrane"/>
    <property type="evidence" value="ECO:0007669"/>
    <property type="project" value="UniProtKB-SubCell"/>
</dbReference>
<protein>
    <recommendedName>
        <fullName evidence="7">Major facilitator superfamily (MFS) profile domain-containing protein</fullName>
    </recommendedName>
</protein>
<evidence type="ECO:0000256" key="1">
    <source>
        <dbReference type="ARBA" id="ARBA00004141"/>
    </source>
</evidence>
<evidence type="ECO:0000256" key="3">
    <source>
        <dbReference type="ARBA" id="ARBA00022989"/>
    </source>
</evidence>
<organism evidence="8 9">
    <name type="scientific">Extremus antarcticus</name>
    <dbReference type="NCBI Taxonomy" id="702011"/>
    <lineage>
        <taxon>Eukaryota</taxon>
        <taxon>Fungi</taxon>
        <taxon>Dikarya</taxon>
        <taxon>Ascomycota</taxon>
        <taxon>Pezizomycotina</taxon>
        <taxon>Dothideomycetes</taxon>
        <taxon>Dothideomycetidae</taxon>
        <taxon>Mycosphaerellales</taxon>
        <taxon>Extremaceae</taxon>
        <taxon>Extremus</taxon>
    </lineage>
</organism>
<feature type="transmembrane region" description="Helical" evidence="6">
    <location>
        <begin position="215"/>
        <end position="237"/>
    </location>
</feature>
<dbReference type="InterPro" id="IPR036259">
    <property type="entry name" value="MFS_trans_sf"/>
</dbReference>
<evidence type="ECO:0000256" key="2">
    <source>
        <dbReference type="ARBA" id="ARBA00022692"/>
    </source>
</evidence>
<evidence type="ECO:0000256" key="4">
    <source>
        <dbReference type="ARBA" id="ARBA00023136"/>
    </source>
</evidence>
<dbReference type="PROSITE" id="PS00216">
    <property type="entry name" value="SUGAR_TRANSPORT_1"/>
    <property type="match status" value="1"/>
</dbReference>
<keyword evidence="2 6" id="KW-0812">Transmembrane</keyword>
<sequence>MLGLPTRNVDASEDVPLLDTEDEDFPIPHRPAGISSRQRSKRIVHIFMLVVLLNSLGEQLMQSPQTRILEAVICYRHYEQSDPSKVELDRDHVGPGAIGSVEERWCKVGEVQADLVTLRGWQIFLDCIPSLLLALPAGWAADRYGRKPFLLAGLVATVLKASWIQLVTWFWQAFDVRMTLVSTLFGSLGGGGVVTIALAFTVLSDVTPEAERSGVFLRVGAFSITAGLVMPPLAAWLMRYNPWIPTMMGTGLLLLSVLLFAFTPETLNFGKAEASSADFEGSSMYESFPPPSPEVLLDHERILTSMMGRWLLRSSASLVEDWRVPVLILPFLGYMFLGVCGFLAIQYISARYQLTLWNATLVAVVYSAVVVVVLFLVMPFISNIMVHRLRLSTMKKDLYLMRASQAVLAFGWLLFGFSPNVPFAAISLAIAALGQGAPLLLRSFITSLLPQDQIATAYSVISIVDTLSTMLGAPLLAGLLKHGFKLGGGYVGLPFIFTSLMLGAFAIMFFVVGLRKGEERDGIISDEE</sequence>
<evidence type="ECO:0000256" key="6">
    <source>
        <dbReference type="SAM" id="Phobius"/>
    </source>
</evidence>
<dbReference type="InterPro" id="IPR005829">
    <property type="entry name" value="Sugar_transporter_CS"/>
</dbReference>
<accession>A0AAJ0DEA5</accession>
<comment type="subcellular location">
    <subcellularLocation>
        <location evidence="1">Membrane</location>
        <topology evidence="1">Multi-pass membrane protein</topology>
    </subcellularLocation>
</comment>
<dbReference type="PANTHER" id="PTHR23507">
    <property type="entry name" value="ZGC:174356"/>
    <property type="match status" value="1"/>
</dbReference>
<dbReference type="GO" id="GO:0022857">
    <property type="term" value="F:transmembrane transporter activity"/>
    <property type="evidence" value="ECO:0007669"/>
    <property type="project" value="InterPro"/>
</dbReference>
<feature type="transmembrane region" description="Helical" evidence="6">
    <location>
        <begin position="148"/>
        <end position="171"/>
    </location>
</feature>
<keyword evidence="9" id="KW-1185">Reference proteome</keyword>
<feature type="transmembrane region" description="Helical" evidence="6">
    <location>
        <begin position="183"/>
        <end position="203"/>
    </location>
</feature>
<dbReference type="Gene3D" id="1.20.1250.20">
    <property type="entry name" value="MFS general substrate transporter like domains"/>
    <property type="match status" value="1"/>
</dbReference>
<evidence type="ECO:0000313" key="8">
    <source>
        <dbReference type="EMBL" id="KAK3052207.1"/>
    </source>
</evidence>
<dbReference type="PANTHER" id="PTHR23507:SF1">
    <property type="entry name" value="FI18259P1-RELATED"/>
    <property type="match status" value="1"/>
</dbReference>
<keyword evidence="3 6" id="KW-1133">Transmembrane helix</keyword>
<dbReference type="InterPro" id="IPR011701">
    <property type="entry name" value="MFS"/>
</dbReference>
<evidence type="ECO:0000259" key="7">
    <source>
        <dbReference type="PROSITE" id="PS50850"/>
    </source>
</evidence>
<feature type="transmembrane region" description="Helical" evidence="6">
    <location>
        <begin position="423"/>
        <end position="445"/>
    </location>
</feature>